<sequence>MVLAVSRDDLMALLQAYLELHVAGSLNEVLTRVERISESTVEERTVVESPEGGRRARWTRPSTHLSPKRSHVERPRAGRSGHVAEFHQFPLVRVRGGDRSVGKREGRPKMTEVTSGRQACSARRRSALDATSSVSAQIAPELTAHAGSAARVEATKGEYVMPVHQLRSGGSGRSHGSAGEEERWWVYARQQWKDRGP</sequence>
<evidence type="ECO:0000256" key="1">
    <source>
        <dbReference type="SAM" id="MobiDB-lite"/>
    </source>
</evidence>
<name>A0AAD1VTD3_PELCU</name>
<evidence type="ECO:0000313" key="2">
    <source>
        <dbReference type="EMBL" id="CAH2246573.1"/>
    </source>
</evidence>
<accession>A0AAD1VTD3</accession>
<proteinExistence type="predicted"/>
<keyword evidence="3" id="KW-1185">Reference proteome</keyword>
<feature type="compositionally biased region" description="Basic and acidic residues" evidence="1">
    <location>
        <begin position="41"/>
        <end position="54"/>
    </location>
</feature>
<protein>
    <submittedName>
        <fullName evidence="2">Uncharacterized protein</fullName>
    </submittedName>
</protein>
<dbReference type="Proteomes" id="UP001295444">
    <property type="component" value="Chromosome 02"/>
</dbReference>
<gene>
    <name evidence="2" type="ORF">PECUL_23A018701</name>
</gene>
<dbReference type="EMBL" id="OW240913">
    <property type="protein sequence ID" value="CAH2246573.1"/>
    <property type="molecule type" value="Genomic_DNA"/>
</dbReference>
<feature type="region of interest" description="Disordered" evidence="1">
    <location>
        <begin position="41"/>
        <end position="79"/>
    </location>
</feature>
<organism evidence="2 3">
    <name type="scientific">Pelobates cultripes</name>
    <name type="common">Western spadefoot toad</name>
    <dbReference type="NCBI Taxonomy" id="61616"/>
    <lineage>
        <taxon>Eukaryota</taxon>
        <taxon>Metazoa</taxon>
        <taxon>Chordata</taxon>
        <taxon>Craniata</taxon>
        <taxon>Vertebrata</taxon>
        <taxon>Euteleostomi</taxon>
        <taxon>Amphibia</taxon>
        <taxon>Batrachia</taxon>
        <taxon>Anura</taxon>
        <taxon>Pelobatoidea</taxon>
        <taxon>Pelobatidae</taxon>
        <taxon>Pelobates</taxon>
    </lineage>
</organism>
<evidence type="ECO:0000313" key="3">
    <source>
        <dbReference type="Proteomes" id="UP001295444"/>
    </source>
</evidence>
<reference evidence="2" key="1">
    <citation type="submission" date="2022-03" db="EMBL/GenBank/DDBJ databases">
        <authorList>
            <person name="Alioto T."/>
            <person name="Alioto T."/>
            <person name="Gomez Garrido J."/>
        </authorList>
    </citation>
    <scope>NUCLEOTIDE SEQUENCE</scope>
</reference>
<dbReference type="AlphaFoldDB" id="A0AAD1VTD3"/>